<dbReference type="GO" id="GO:0016787">
    <property type="term" value="F:hydrolase activity"/>
    <property type="evidence" value="ECO:0007669"/>
    <property type="project" value="UniProtKB-KW"/>
</dbReference>
<comment type="caution">
    <text evidence="7">The sequence shown here is derived from an EMBL/GenBank/DDBJ whole genome shotgun (WGS) entry which is preliminary data.</text>
</comment>
<dbReference type="EMBL" id="ASPP01009359">
    <property type="protein sequence ID" value="ETO24234.1"/>
    <property type="molecule type" value="Genomic_DNA"/>
</dbReference>
<keyword evidence="2" id="KW-0378">Hydrolase</keyword>
<gene>
    <name evidence="7" type="ORF">RFI_12923</name>
</gene>
<dbReference type="GO" id="GO:0005524">
    <property type="term" value="F:ATP binding"/>
    <property type="evidence" value="ECO:0007669"/>
    <property type="project" value="UniProtKB-KW"/>
</dbReference>
<dbReference type="InterPro" id="IPR011545">
    <property type="entry name" value="DEAD/DEAH_box_helicase_dom"/>
</dbReference>
<feature type="region of interest" description="Disordered" evidence="5">
    <location>
        <begin position="1"/>
        <end position="38"/>
    </location>
</feature>
<dbReference type="InterPro" id="IPR050474">
    <property type="entry name" value="Hel308_SKI2-like"/>
</dbReference>
<dbReference type="Pfam" id="PF00270">
    <property type="entry name" value="DEAD"/>
    <property type="match status" value="1"/>
</dbReference>
<feature type="domain" description="Helicase ATP-binding" evidence="6">
    <location>
        <begin position="226"/>
        <end position="462"/>
    </location>
</feature>
<evidence type="ECO:0000256" key="1">
    <source>
        <dbReference type="ARBA" id="ARBA00022741"/>
    </source>
</evidence>
<evidence type="ECO:0000256" key="5">
    <source>
        <dbReference type="SAM" id="MobiDB-lite"/>
    </source>
</evidence>
<evidence type="ECO:0000256" key="3">
    <source>
        <dbReference type="ARBA" id="ARBA00022806"/>
    </source>
</evidence>
<keyword evidence="4" id="KW-0067">ATP-binding</keyword>
<evidence type="ECO:0000256" key="4">
    <source>
        <dbReference type="ARBA" id="ARBA00022840"/>
    </source>
</evidence>
<dbReference type="OrthoDB" id="2320933at2759"/>
<dbReference type="PROSITE" id="PS51192">
    <property type="entry name" value="HELICASE_ATP_BIND_1"/>
    <property type="match status" value="1"/>
</dbReference>
<keyword evidence="1" id="KW-0547">Nucleotide-binding</keyword>
<organism evidence="7 8">
    <name type="scientific">Reticulomyxa filosa</name>
    <dbReference type="NCBI Taxonomy" id="46433"/>
    <lineage>
        <taxon>Eukaryota</taxon>
        <taxon>Sar</taxon>
        <taxon>Rhizaria</taxon>
        <taxon>Retaria</taxon>
        <taxon>Foraminifera</taxon>
        <taxon>Monothalamids</taxon>
        <taxon>Reticulomyxidae</taxon>
        <taxon>Reticulomyxa</taxon>
    </lineage>
</organism>
<dbReference type="SUPFAM" id="SSF52540">
    <property type="entry name" value="P-loop containing nucleoside triphosphate hydrolases"/>
    <property type="match status" value="2"/>
</dbReference>
<dbReference type="PANTHER" id="PTHR47961">
    <property type="entry name" value="DNA POLYMERASE THETA, PUTATIVE (AFU_ORTHOLOGUE AFUA_1G05260)-RELATED"/>
    <property type="match status" value="1"/>
</dbReference>
<sequence length="626" mass="69651">MKPKTVAKCSPSTIPNKKVSESNVSTRPSEPTLSAKKSKEKSICAAKLKCSESPKTTTSMELTKESVHIVDSSCIATSNVTSESIGSNTNHVVVKCASDASMETHAVAPLHAKRDAHTNSAQVPTGQCAKDRVDLGVDDEVQLLTDNVAVHNRYSFEISQQKWSSSPKDEPLAETLREKRWIESEEVNTKKSKRLQYWGLPNSLAEGYAKEGVMELYDWQVECLSLRSVLNGGNLVYSAPTGGGKTLVAEIVMLRNVLKWNKKALFVLPFYFKRIYSKHNIRVKAFHSEKSNFLGKDCNVAVCTIEKVDTIILANGIINKLISENRLLETVGVIVLDEMHMIGNSSRGYILELLLTKIRFVQNKHYLKMISSNISSSLIPSSGTSRSELNVCSLKCFNEPKNEQDENRNKVQVEFKCIVSSPFSFLIFFFFFKKKKVVGLSATLPNLDVICKWLEATKFVTQFRPIPLTEYIKIGNKVQDKTGQVVRTLDKGNTEIAKQDPDHVSLLVGEVMEQKRSCLVFCSSKNLCESSALSLAHLLPKLLASLESDDHYQQSLQQKRAYLQEKLSETPFGLDATLKRTIPQGVAFHHAGLTIEERTLIENAFRAGVLSVLTATSTLAAGPFFF</sequence>
<protein>
    <recommendedName>
        <fullName evidence="6">Helicase ATP-binding domain-containing protein</fullName>
    </recommendedName>
</protein>
<dbReference type="GO" id="GO:0004386">
    <property type="term" value="F:helicase activity"/>
    <property type="evidence" value="ECO:0007669"/>
    <property type="project" value="UniProtKB-KW"/>
</dbReference>
<dbReference type="GO" id="GO:0003676">
    <property type="term" value="F:nucleic acid binding"/>
    <property type="evidence" value="ECO:0007669"/>
    <property type="project" value="InterPro"/>
</dbReference>
<name>X6NEP4_RETFI</name>
<dbReference type="Proteomes" id="UP000023152">
    <property type="component" value="Unassembled WGS sequence"/>
</dbReference>
<evidence type="ECO:0000313" key="7">
    <source>
        <dbReference type="EMBL" id="ETO24234.1"/>
    </source>
</evidence>
<dbReference type="SMART" id="SM00487">
    <property type="entry name" value="DEXDc"/>
    <property type="match status" value="1"/>
</dbReference>
<keyword evidence="8" id="KW-1185">Reference proteome</keyword>
<feature type="compositionally biased region" description="Polar residues" evidence="5">
    <location>
        <begin position="10"/>
        <end position="32"/>
    </location>
</feature>
<dbReference type="AlphaFoldDB" id="X6NEP4"/>
<dbReference type="PANTHER" id="PTHR47961:SF6">
    <property type="entry name" value="DNA-DIRECTED DNA POLYMERASE"/>
    <property type="match status" value="1"/>
</dbReference>
<evidence type="ECO:0000313" key="8">
    <source>
        <dbReference type="Proteomes" id="UP000023152"/>
    </source>
</evidence>
<evidence type="ECO:0000256" key="2">
    <source>
        <dbReference type="ARBA" id="ARBA00022801"/>
    </source>
</evidence>
<dbReference type="InterPro" id="IPR027417">
    <property type="entry name" value="P-loop_NTPase"/>
</dbReference>
<accession>X6NEP4</accession>
<keyword evidence="3" id="KW-0347">Helicase</keyword>
<proteinExistence type="predicted"/>
<dbReference type="InterPro" id="IPR014001">
    <property type="entry name" value="Helicase_ATP-bd"/>
</dbReference>
<evidence type="ECO:0000259" key="6">
    <source>
        <dbReference type="PROSITE" id="PS51192"/>
    </source>
</evidence>
<dbReference type="Gene3D" id="3.40.50.300">
    <property type="entry name" value="P-loop containing nucleotide triphosphate hydrolases"/>
    <property type="match status" value="2"/>
</dbReference>
<reference evidence="7 8" key="1">
    <citation type="journal article" date="2013" name="Curr. Biol.">
        <title>The Genome of the Foraminiferan Reticulomyxa filosa.</title>
        <authorList>
            <person name="Glockner G."/>
            <person name="Hulsmann N."/>
            <person name="Schleicher M."/>
            <person name="Noegel A.A."/>
            <person name="Eichinger L."/>
            <person name="Gallinger C."/>
            <person name="Pawlowski J."/>
            <person name="Sierra R."/>
            <person name="Euteneuer U."/>
            <person name="Pillet L."/>
            <person name="Moustafa A."/>
            <person name="Platzer M."/>
            <person name="Groth M."/>
            <person name="Szafranski K."/>
            <person name="Schliwa M."/>
        </authorList>
    </citation>
    <scope>NUCLEOTIDE SEQUENCE [LARGE SCALE GENOMIC DNA]</scope>
</reference>